<dbReference type="PROSITE" id="PS01332">
    <property type="entry name" value="HTH_RRF2_1"/>
    <property type="match status" value="1"/>
</dbReference>
<dbReference type="GO" id="GO:0003700">
    <property type="term" value="F:DNA-binding transcription factor activity"/>
    <property type="evidence" value="ECO:0007669"/>
    <property type="project" value="TreeGrafter"/>
</dbReference>
<proteinExistence type="predicted"/>
<sequence length="178" mass="19306">MHETGTTIIGIMRISEGVEWAAHCCLLLDWMGRGDPETAEPVSTARLAAGYGLPPAYLNKQLQPLVKAGILTSTAGKKGGFRLAKRLADITLMDVLTAIEGPDEAFQCAEIRQHGVWADEPASVFRAPCAIDTAMRTAELEWRRALAAQTLAAIQANAELQAPGLRTQVLDWYAHPRT</sequence>
<dbReference type="InterPro" id="IPR030489">
    <property type="entry name" value="TR_Rrf2-type_CS"/>
</dbReference>
<name>A0A2T0UWG1_9ACTN</name>
<reference evidence="1 2" key="1">
    <citation type="submission" date="2018-03" db="EMBL/GenBank/DDBJ databases">
        <title>Genomic Encyclopedia of Type Strains, Phase III (KMG-III): the genomes of soil and plant-associated and newly described type strains.</title>
        <authorList>
            <person name="Whitman W."/>
        </authorList>
    </citation>
    <scope>NUCLEOTIDE SEQUENCE [LARGE SCALE GENOMIC DNA]</scope>
    <source>
        <strain evidence="1 2">CGMCC 4.7067</strain>
    </source>
</reference>
<dbReference type="InterPro" id="IPR036390">
    <property type="entry name" value="WH_DNA-bd_sf"/>
</dbReference>
<gene>
    <name evidence="1" type="ORF">B0I28_101504</name>
</gene>
<evidence type="ECO:0000313" key="1">
    <source>
        <dbReference type="EMBL" id="PRY62177.1"/>
    </source>
</evidence>
<protein>
    <submittedName>
        <fullName evidence="1">Rrf2 family protein</fullName>
    </submittedName>
</protein>
<dbReference type="AlphaFoldDB" id="A0A2T0UWG1"/>
<dbReference type="PANTHER" id="PTHR33221:SF13">
    <property type="entry name" value="TRANSCRIPTIONAL REGULATOR-RELATED"/>
    <property type="match status" value="1"/>
</dbReference>
<dbReference type="Pfam" id="PF02082">
    <property type="entry name" value="Rrf2"/>
    <property type="match status" value="1"/>
</dbReference>
<dbReference type="PROSITE" id="PS51197">
    <property type="entry name" value="HTH_RRF2_2"/>
    <property type="match status" value="1"/>
</dbReference>
<evidence type="ECO:0000313" key="2">
    <source>
        <dbReference type="Proteomes" id="UP000238176"/>
    </source>
</evidence>
<dbReference type="PANTHER" id="PTHR33221">
    <property type="entry name" value="WINGED HELIX-TURN-HELIX TRANSCRIPTIONAL REGULATOR, RRF2 FAMILY"/>
    <property type="match status" value="1"/>
</dbReference>
<accession>A0A2T0UWG1</accession>
<comment type="caution">
    <text evidence="1">The sequence shown here is derived from an EMBL/GenBank/DDBJ whole genome shotgun (WGS) entry which is preliminary data.</text>
</comment>
<dbReference type="EMBL" id="PVTJ01000001">
    <property type="protein sequence ID" value="PRY62177.1"/>
    <property type="molecule type" value="Genomic_DNA"/>
</dbReference>
<dbReference type="Proteomes" id="UP000238176">
    <property type="component" value="Unassembled WGS sequence"/>
</dbReference>
<keyword evidence="2" id="KW-1185">Reference proteome</keyword>
<dbReference type="Gene3D" id="1.10.10.10">
    <property type="entry name" value="Winged helix-like DNA-binding domain superfamily/Winged helix DNA-binding domain"/>
    <property type="match status" value="1"/>
</dbReference>
<dbReference type="GO" id="GO:0005829">
    <property type="term" value="C:cytosol"/>
    <property type="evidence" value="ECO:0007669"/>
    <property type="project" value="TreeGrafter"/>
</dbReference>
<organism evidence="1 2">
    <name type="scientific">Glycomyces artemisiae</name>
    <dbReference type="NCBI Taxonomy" id="1076443"/>
    <lineage>
        <taxon>Bacteria</taxon>
        <taxon>Bacillati</taxon>
        <taxon>Actinomycetota</taxon>
        <taxon>Actinomycetes</taxon>
        <taxon>Glycomycetales</taxon>
        <taxon>Glycomycetaceae</taxon>
        <taxon>Glycomyces</taxon>
    </lineage>
</organism>
<dbReference type="InterPro" id="IPR000944">
    <property type="entry name" value="Tscrpt_reg_Rrf2"/>
</dbReference>
<dbReference type="SUPFAM" id="SSF46785">
    <property type="entry name" value="Winged helix' DNA-binding domain"/>
    <property type="match status" value="1"/>
</dbReference>
<dbReference type="InterPro" id="IPR036388">
    <property type="entry name" value="WH-like_DNA-bd_sf"/>
</dbReference>